<accession>A0A2W7RFV2</accession>
<dbReference type="Proteomes" id="UP000321927">
    <property type="component" value="Unassembled WGS sequence"/>
</dbReference>
<reference evidence="2 4" key="2">
    <citation type="submission" date="2019-08" db="EMBL/GenBank/DDBJ databases">
        <title>Genome of Algoriphagus ratkowskyi IC026.</title>
        <authorList>
            <person name="Bowman J.P."/>
        </authorList>
    </citation>
    <scope>NUCLEOTIDE SEQUENCE [LARGE SCALE GENOMIC DNA]</scope>
    <source>
        <strain evidence="2 4">IC026</strain>
    </source>
</reference>
<dbReference type="RefSeq" id="WP_086501205.1">
    <property type="nucleotide sequence ID" value="NZ_MSSV01000007.1"/>
</dbReference>
<protein>
    <submittedName>
        <fullName evidence="2">DUF4221 domain-containing protein</fullName>
    </submittedName>
    <submittedName>
        <fullName evidence="1">Uncharacterized protein DUF4221</fullName>
    </submittedName>
</protein>
<reference evidence="1 3" key="1">
    <citation type="submission" date="2018-06" db="EMBL/GenBank/DDBJ databases">
        <title>Genomic Encyclopedia of Archaeal and Bacterial Type Strains, Phase II (KMG-II): from individual species to whole genera.</title>
        <authorList>
            <person name="Goeker M."/>
        </authorList>
    </citation>
    <scope>NUCLEOTIDE SEQUENCE [LARGE SCALE GENOMIC DNA]</scope>
    <source>
        <strain evidence="1 3">DSM 22686</strain>
    </source>
</reference>
<dbReference type="OrthoDB" id="827692at2"/>
<evidence type="ECO:0000313" key="2">
    <source>
        <dbReference type="EMBL" id="TXD77425.1"/>
    </source>
</evidence>
<sequence length="389" mass="45294">MKSTFMILCLALFFYSCGKGGGKVGEKNDLILRLGGQKIIPVNDKSTNFSILSQVHIEENGNQLYIHLNYFRSNPNYIFINSFADPALDLVLEFENEGPNGVGTITEFYFHSYDSIFLVDRYSYTVSLADSSGRVKQSYRLKENEGNRPDEDSVLPWSTSKSRMFLKGKLLYIPCVPDTDPFKSQYKSKNLLIKLDLETGEYTTLLGYPEWYQDGNYWGGADHILPSISSFKDPDKILVSFPLVDSIYLLDLRTEKMSPFFWMGNSHIEKPNPINFKESQTDKQRHFQLSTDYYFSLNYDPFRKEYWRLFYKKYDEESIAKILKTDKGLPNQRSVIIYDENLERIGEFDFNKDWRASGYNLFFLKEGVYVAVTPDSIEDKVFFRQLIVN</sequence>
<dbReference type="Proteomes" id="UP000249115">
    <property type="component" value="Unassembled WGS sequence"/>
</dbReference>
<name>A0A2W7RFV2_9BACT</name>
<keyword evidence="4" id="KW-1185">Reference proteome</keyword>
<evidence type="ECO:0000313" key="1">
    <source>
        <dbReference type="EMBL" id="PZX59304.1"/>
    </source>
</evidence>
<proteinExistence type="predicted"/>
<dbReference type="Pfam" id="PF13970">
    <property type="entry name" value="DUF4221"/>
    <property type="match status" value="1"/>
</dbReference>
<evidence type="ECO:0000313" key="3">
    <source>
        <dbReference type="Proteomes" id="UP000249115"/>
    </source>
</evidence>
<dbReference type="PROSITE" id="PS51257">
    <property type="entry name" value="PROKAR_LIPOPROTEIN"/>
    <property type="match status" value="1"/>
</dbReference>
<dbReference type="InterPro" id="IPR025316">
    <property type="entry name" value="DUF4221"/>
</dbReference>
<evidence type="ECO:0000313" key="4">
    <source>
        <dbReference type="Proteomes" id="UP000321927"/>
    </source>
</evidence>
<dbReference type="AlphaFoldDB" id="A0A2W7RFV2"/>
<dbReference type="EMBL" id="VORV01000007">
    <property type="protein sequence ID" value="TXD77425.1"/>
    <property type="molecule type" value="Genomic_DNA"/>
</dbReference>
<organism evidence="1 3">
    <name type="scientific">Algoriphagus ratkowskyi</name>
    <dbReference type="NCBI Taxonomy" id="57028"/>
    <lineage>
        <taxon>Bacteria</taxon>
        <taxon>Pseudomonadati</taxon>
        <taxon>Bacteroidota</taxon>
        <taxon>Cytophagia</taxon>
        <taxon>Cytophagales</taxon>
        <taxon>Cyclobacteriaceae</taxon>
        <taxon>Algoriphagus</taxon>
    </lineage>
</organism>
<comment type="caution">
    <text evidence="1">The sequence shown here is derived from an EMBL/GenBank/DDBJ whole genome shotgun (WGS) entry which is preliminary data.</text>
</comment>
<gene>
    <name evidence="2" type="ORF">ESW18_11515</name>
    <name evidence="1" type="ORF">LV84_01334</name>
</gene>
<dbReference type="EMBL" id="QKZU01000004">
    <property type="protein sequence ID" value="PZX59304.1"/>
    <property type="molecule type" value="Genomic_DNA"/>
</dbReference>